<sequence>MLQKRSKSLQNSILGLFLSRKKKFFFSLLKKKKNANAKKNVAKHR</sequence>
<organism evidence="1 2">
    <name type="scientific">Staurois parvus</name>
    <dbReference type="NCBI Taxonomy" id="386267"/>
    <lineage>
        <taxon>Eukaryota</taxon>
        <taxon>Metazoa</taxon>
        <taxon>Chordata</taxon>
        <taxon>Craniata</taxon>
        <taxon>Vertebrata</taxon>
        <taxon>Euteleostomi</taxon>
        <taxon>Amphibia</taxon>
        <taxon>Batrachia</taxon>
        <taxon>Anura</taxon>
        <taxon>Neobatrachia</taxon>
        <taxon>Ranoidea</taxon>
        <taxon>Ranidae</taxon>
        <taxon>Staurois</taxon>
    </lineage>
</organism>
<name>A0ABN9A9M5_9NEOB</name>
<comment type="caution">
    <text evidence="1">The sequence shown here is derived from an EMBL/GenBank/DDBJ whole genome shotgun (WGS) entry which is preliminary data.</text>
</comment>
<keyword evidence="2" id="KW-1185">Reference proteome</keyword>
<dbReference type="Proteomes" id="UP001162483">
    <property type="component" value="Unassembled WGS sequence"/>
</dbReference>
<proteinExistence type="predicted"/>
<evidence type="ECO:0000313" key="2">
    <source>
        <dbReference type="Proteomes" id="UP001162483"/>
    </source>
</evidence>
<reference evidence="1" key="1">
    <citation type="submission" date="2023-05" db="EMBL/GenBank/DDBJ databases">
        <authorList>
            <person name="Stuckert A."/>
        </authorList>
    </citation>
    <scope>NUCLEOTIDE SEQUENCE</scope>
</reference>
<accession>A0ABN9A9M5</accession>
<protein>
    <recommendedName>
        <fullName evidence="3">Ribosomal protein L32</fullName>
    </recommendedName>
</protein>
<evidence type="ECO:0008006" key="3">
    <source>
        <dbReference type="Google" id="ProtNLM"/>
    </source>
</evidence>
<evidence type="ECO:0000313" key="1">
    <source>
        <dbReference type="EMBL" id="CAI9532518.1"/>
    </source>
</evidence>
<dbReference type="EMBL" id="CATNWA010000063">
    <property type="protein sequence ID" value="CAI9532518.1"/>
    <property type="molecule type" value="Genomic_DNA"/>
</dbReference>
<gene>
    <name evidence="1" type="ORF">SPARVUS_LOCUS232823</name>
</gene>